<name>A0A2M6W0Y0_9BACT</name>
<sequence length="110" mass="11740">MERTPEIELEVTGEQLPAPVRVHASGRAESLLEEPRGVDVSPPSGGDHPLRAVPRFVEAETTQEGLVLSLGAEVFLGLVPGGRPGHQQNLLVHSPFFQVEGVIASGLLYI</sequence>
<reference evidence="2" key="1">
    <citation type="submission" date="2017-09" db="EMBL/GenBank/DDBJ databases">
        <title>Depth-based differentiation of microbial function through sediment-hosted aquifers and enrichment of novel symbionts in the deep terrestrial subsurface.</title>
        <authorList>
            <person name="Probst A.J."/>
            <person name="Ladd B."/>
            <person name="Jarett J.K."/>
            <person name="Geller-Mcgrath D.E."/>
            <person name="Sieber C.M.K."/>
            <person name="Emerson J.B."/>
            <person name="Anantharaman K."/>
            <person name="Thomas B.C."/>
            <person name="Malmstrom R."/>
            <person name="Stieglmeier M."/>
            <person name="Klingl A."/>
            <person name="Woyke T."/>
            <person name="Ryan C.M."/>
            <person name="Banfield J.F."/>
        </authorList>
    </citation>
    <scope>NUCLEOTIDE SEQUENCE [LARGE SCALE GENOMIC DNA]</scope>
</reference>
<dbReference type="AlphaFoldDB" id="A0A2M6W0Y0"/>
<gene>
    <name evidence="1" type="ORF">COU33_03090</name>
</gene>
<organism evidence="1 2">
    <name type="scientific">Candidatus Magasanikbacteria bacterium CG10_big_fil_rev_8_21_14_0_10_43_6</name>
    <dbReference type="NCBI Taxonomy" id="1974650"/>
    <lineage>
        <taxon>Bacteria</taxon>
        <taxon>Candidatus Magasanikiibacteriota</taxon>
    </lineage>
</organism>
<dbReference type="EMBL" id="PFBZ01000136">
    <property type="protein sequence ID" value="PIT86449.1"/>
    <property type="molecule type" value="Genomic_DNA"/>
</dbReference>
<comment type="caution">
    <text evidence="1">The sequence shown here is derived from an EMBL/GenBank/DDBJ whole genome shotgun (WGS) entry which is preliminary data.</text>
</comment>
<dbReference type="Proteomes" id="UP000229362">
    <property type="component" value="Unassembled WGS sequence"/>
</dbReference>
<accession>A0A2M6W0Y0</accession>
<evidence type="ECO:0000313" key="2">
    <source>
        <dbReference type="Proteomes" id="UP000229362"/>
    </source>
</evidence>
<evidence type="ECO:0000313" key="1">
    <source>
        <dbReference type="EMBL" id="PIT86449.1"/>
    </source>
</evidence>
<proteinExistence type="predicted"/>
<protein>
    <submittedName>
        <fullName evidence="1">Uncharacterized protein</fullName>
    </submittedName>
</protein>